<accession>A0A1X1UX23</accession>
<reference evidence="1 2" key="1">
    <citation type="submission" date="2016-01" db="EMBL/GenBank/DDBJ databases">
        <title>The new phylogeny of the genus Mycobacterium.</title>
        <authorList>
            <person name="Tarcisio F."/>
            <person name="Conor M."/>
            <person name="Antonella G."/>
            <person name="Elisabetta G."/>
            <person name="Giulia F.S."/>
            <person name="Sara T."/>
            <person name="Anna F."/>
            <person name="Clotilde B."/>
            <person name="Roberto B."/>
            <person name="Veronica D.S."/>
            <person name="Fabio R."/>
            <person name="Monica P."/>
            <person name="Olivier J."/>
            <person name="Enrico T."/>
            <person name="Nicola S."/>
        </authorList>
    </citation>
    <scope>NUCLEOTIDE SEQUENCE [LARGE SCALE GENOMIC DNA]</scope>
    <source>
        <strain evidence="1 2">DSM 45731</strain>
    </source>
</reference>
<evidence type="ECO:0000313" key="1">
    <source>
        <dbReference type="EMBL" id="ORV61228.1"/>
    </source>
</evidence>
<comment type="caution">
    <text evidence="1">The sequence shown here is derived from an EMBL/GenBank/DDBJ whole genome shotgun (WGS) entry which is preliminary data.</text>
</comment>
<sequence>MIGGEMPLLHIEHGVNDLDTWLKVFNAFEPQRKAAGVTQVRLGQPVGDPHHVVIDLEFETTSAADDFRTFLRENVWTSADASNVMTGTPTAIILTEIRS</sequence>
<evidence type="ECO:0008006" key="3">
    <source>
        <dbReference type="Google" id="ProtNLM"/>
    </source>
</evidence>
<keyword evidence="2" id="KW-1185">Reference proteome</keyword>
<protein>
    <recommendedName>
        <fullName evidence="3">ABM domain-containing protein</fullName>
    </recommendedName>
</protein>
<name>A0A1X1UX23_9MYCO</name>
<dbReference type="Proteomes" id="UP000194000">
    <property type="component" value="Unassembled WGS sequence"/>
</dbReference>
<dbReference type="EMBL" id="LQOW01000016">
    <property type="protein sequence ID" value="ORV61228.1"/>
    <property type="molecule type" value="Genomic_DNA"/>
</dbReference>
<proteinExistence type="predicted"/>
<organism evidence="1 2">
    <name type="scientific">Mycobacterium fragae</name>
    <dbReference type="NCBI Taxonomy" id="1260918"/>
    <lineage>
        <taxon>Bacteria</taxon>
        <taxon>Bacillati</taxon>
        <taxon>Actinomycetota</taxon>
        <taxon>Actinomycetes</taxon>
        <taxon>Mycobacteriales</taxon>
        <taxon>Mycobacteriaceae</taxon>
        <taxon>Mycobacterium</taxon>
    </lineage>
</organism>
<gene>
    <name evidence="1" type="ORF">AWC06_12715</name>
</gene>
<evidence type="ECO:0000313" key="2">
    <source>
        <dbReference type="Proteomes" id="UP000194000"/>
    </source>
</evidence>
<dbReference type="AlphaFoldDB" id="A0A1X1UX23"/>